<protein>
    <recommendedName>
        <fullName evidence="1">Protein kinase domain-containing protein</fullName>
    </recommendedName>
</protein>
<dbReference type="InterPro" id="IPR000719">
    <property type="entry name" value="Prot_kinase_dom"/>
</dbReference>
<dbReference type="Proteomes" id="UP001280581">
    <property type="component" value="Unassembled WGS sequence"/>
</dbReference>
<dbReference type="EMBL" id="WVTA01000005">
    <property type="protein sequence ID" value="KAK3209628.1"/>
    <property type="molecule type" value="Genomic_DNA"/>
</dbReference>
<organism evidence="2 3">
    <name type="scientific">Pseudopithomyces chartarum</name>
    <dbReference type="NCBI Taxonomy" id="1892770"/>
    <lineage>
        <taxon>Eukaryota</taxon>
        <taxon>Fungi</taxon>
        <taxon>Dikarya</taxon>
        <taxon>Ascomycota</taxon>
        <taxon>Pezizomycotina</taxon>
        <taxon>Dothideomycetes</taxon>
        <taxon>Pleosporomycetidae</taxon>
        <taxon>Pleosporales</taxon>
        <taxon>Massarineae</taxon>
        <taxon>Didymosphaeriaceae</taxon>
        <taxon>Pseudopithomyces</taxon>
    </lineage>
</organism>
<dbReference type="PROSITE" id="PS50011">
    <property type="entry name" value="PROTEIN_KINASE_DOM"/>
    <property type="match status" value="1"/>
</dbReference>
<dbReference type="AlphaFoldDB" id="A0AAN6RGT8"/>
<dbReference type="Gene3D" id="1.10.510.10">
    <property type="entry name" value="Transferase(Phosphotransferase) domain 1"/>
    <property type="match status" value="1"/>
</dbReference>
<reference evidence="2 3" key="1">
    <citation type="submission" date="2021-02" db="EMBL/GenBank/DDBJ databases">
        <title>Genome assembly of Pseudopithomyces chartarum.</title>
        <authorList>
            <person name="Jauregui R."/>
            <person name="Singh J."/>
            <person name="Voisey C."/>
        </authorList>
    </citation>
    <scope>NUCLEOTIDE SEQUENCE [LARGE SCALE GENOMIC DNA]</scope>
    <source>
        <strain evidence="2 3">AGR01</strain>
    </source>
</reference>
<proteinExistence type="predicted"/>
<keyword evidence="3" id="KW-1185">Reference proteome</keyword>
<feature type="domain" description="Protein kinase" evidence="1">
    <location>
        <begin position="20"/>
        <end position="294"/>
    </location>
</feature>
<comment type="caution">
    <text evidence="2">The sequence shown here is derived from an EMBL/GenBank/DDBJ whole genome shotgun (WGS) entry which is preliminary data.</text>
</comment>
<dbReference type="GO" id="GO:0005524">
    <property type="term" value="F:ATP binding"/>
    <property type="evidence" value="ECO:0007669"/>
    <property type="project" value="InterPro"/>
</dbReference>
<gene>
    <name evidence="2" type="ORF">GRF29_44g175069</name>
</gene>
<evidence type="ECO:0000313" key="3">
    <source>
        <dbReference type="Proteomes" id="UP001280581"/>
    </source>
</evidence>
<dbReference type="GO" id="GO:0004672">
    <property type="term" value="F:protein kinase activity"/>
    <property type="evidence" value="ECO:0007669"/>
    <property type="project" value="InterPro"/>
</dbReference>
<dbReference type="SUPFAM" id="SSF56112">
    <property type="entry name" value="Protein kinase-like (PK-like)"/>
    <property type="match status" value="1"/>
</dbReference>
<evidence type="ECO:0000259" key="1">
    <source>
        <dbReference type="PROSITE" id="PS50011"/>
    </source>
</evidence>
<dbReference type="InterPro" id="IPR011009">
    <property type="entry name" value="Kinase-like_dom_sf"/>
</dbReference>
<sequence length="294" mass="33483">MPEGRFTKREDIRTLTRKYFEPIALAGSGTAADVWFCVRVKGVSGNDEKPFCTVKVAAPHKRDTLRLEVEALKYFRLLPESVQPHYQKLLDYHRPKRASEDLKWMRTGGIVGFPVSLLIPTIQSQPALKPLVLQIALQLCNALQAMRDSNPPLKHGDIHPANIMLNIERRGDNVEPTVVMIDFAKGGRAEPKDLDFDRDRFFTVVADLALHQHPGAQNDGGWWNAFVKYFVDGRQLQNRTPVFEDFRTRFEDFARRSWNQMSANDRSVVEGILSETSRATTRARLAAYEFLNGS</sequence>
<accession>A0AAN6RGT8</accession>
<name>A0AAN6RGT8_9PLEO</name>
<evidence type="ECO:0000313" key="2">
    <source>
        <dbReference type="EMBL" id="KAK3209628.1"/>
    </source>
</evidence>